<accession>A0A4S2MZ45</accession>
<keyword evidence="3" id="KW-1185">Reference proteome</keyword>
<dbReference type="InterPro" id="IPR018809">
    <property type="entry name" value="DUF2406"/>
</dbReference>
<evidence type="ECO:0000313" key="3">
    <source>
        <dbReference type="Proteomes" id="UP000298138"/>
    </source>
</evidence>
<proteinExistence type="predicted"/>
<reference evidence="2 3" key="1">
    <citation type="submission" date="2019-04" db="EMBL/GenBank/DDBJ databases">
        <title>Comparative genomics and transcriptomics to analyze fruiting body development in filamentous ascomycetes.</title>
        <authorList>
            <consortium name="DOE Joint Genome Institute"/>
            <person name="Lutkenhaus R."/>
            <person name="Traeger S."/>
            <person name="Breuer J."/>
            <person name="Kuo A."/>
            <person name="Lipzen A."/>
            <person name="Pangilinan J."/>
            <person name="Dilworth D."/>
            <person name="Sandor L."/>
            <person name="Poggeler S."/>
            <person name="Barry K."/>
            <person name="Grigoriev I.V."/>
            <person name="Nowrousian M."/>
        </authorList>
    </citation>
    <scope>NUCLEOTIDE SEQUENCE [LARGE SCALE GENOMIC DNA]</scope>
    <source>
        <strain evidence="2 3">CBS 389.68</strain>
    </source>
</reference>
<organism evidence="2 3">
    <name type="scientific">Ascodesmis nigricans</name>
    <dbReference type="NCBI Taxonomy" id="341454"/>
    <lineage>
        <taxon>Eukaryota</taxon>
        <taxon>Fungi</taxon>
        <taxon>Dikarya</taxon>
        <taxon>Ascomycota</taxon>
        <taxon>Pezizomycotina</taxon>
        <taxon>Pezizomycetes</taxon>
        <taxon>Pezizales</taxon>
        <taxon>Ascodesmidaceae</taxon>
        <taxon>Ascodesmis</taxon>
    </lineage>
</organism>
<feature type="region of interest" description="Disordered" evidence="1">
    <location>
        <begin position="1"/>
        <end position="36"/>
    </location>
</feature>
<evidence type="ECO:0000313" key="2">
    <source>
        <dbReference type="EMBL" id="TGZ81977.1"/>
    </source>
</evidence>
<dbReference type="EMBL" id="ML220117">
    <property type="protein sequence ID" value="TGZ81977.1"/>
    <property type="molecule type" value="Genomic_DNA"/>
</dbReference>
<dbReference type="AlphaFoldDB" id="A0A4S2MZ45"/>
<evidence type="ECO:0000256" key="1">
    <source>
        <dbReference type="SAM" id="MobiDB-lite"/>
    </source>
</evidence>
<dbReference type="Proteomes" id="UP000298138">
    <property type="component" value="Unassembled WGS sequence"/>
</dbReference>
<sequence length="117" mass="13726">MGFFSSSTKKKERKAAQKQLKSMEKARKSKVVDTRNIDPTKAITELQPWQLSNEHNSKSLSQLRHKDIWGNDIKEPDLTNPTRNRWERPLDTVRGFQECIDRQYRRNSFYDGASSRG</sequence>
<dbReference type="Pfam" id="PF10295">
    <property type="entry name" value="DUF2406"/>
    <property type="match status" value="1"/>
</dbReference>
<feature type="compositionally biased region" description="Basic and acidic residues" evidence="1">
    <location>
        <begin position="21"/>
        <end position="36"/>
    </location>
</feature>
<protein>
    <submittedName>
        <fullName evidence="2">Uncharacterized protein</fullName>
    </submittedName>
</protein>
<dbReference type="FunCoup" id="A0A4S2MZ45">
    <property type="interactions" value="41"/>
</dbReference>
<name>A0A4S2MZ45_9PEZI</name>
<gene>
    <name evidence="2" type="ORF">EX30DRAFT_371172</name>
</gene>
<dbReference type="OrthoDB" id="5330253at2759"/>
<dbReference type="PANTHER" id="PTHR28186:SF1">
    <property type="entry name" value="MEIOTICALLY UP-REGULATED GENE 9 PROTEIN"/>
    <property type="match status" value="1"/>
</dbReference>
<dbReference type="InParanoid" id="A0A4S2MZ45"/>
<dbReference type="PANTHER" id="PTHR28186">
    <property type="entry name" value="MEIOTICALLY UP-REGULATED GENE 9 PROTEIN"/>
    <property type="match status" value="1"/>
</dbReference>